<evidence type="ECO:0000256" key="2">
    <source>
        <dbReference type="SAM" id="MobiDB-lite"/>
    </source>
</evidence>
<dbReference type="AlphaFoldDB" id="A0A9P4NWI8"/>
<dbReference type="EMBL" id="MU007020">
    <property type="protein sequence ID" value="KAF2433644.1"/>
    <property type="molecule type" value="Genomic_DNA"/>
</dbReference>
<feature type="compositionally biased region" description="Basic and acidic residues" evidence="2">
    <location>
        <begin position="405"/>
        <end position="416"/>
    </location>
</feature>
<evidence type="ECO:0008006" key="5">
    <source>
        <dbReference type="Google" id="ProtNLM"/>
    </source>
</evidence>
<feature type="compositionally biased region" description="Polar residues" evidence="2">
    <location>
        <begin position="380"/>
        <end position="404"/>
    </location>
</feature>
<evidence type="ECO:0000313" key="4">
    <source>
        <dbReference type="Proteomes" id="UP000800235"/>
    </source>
</evidence>
<keyword evidence="1" id="KW-0539">Nucleus</keyword>
<feature type="compositionally biased region" description="Basic and acidic residues" evidence="2">
    <location>
        <begin position="308"/>
        <end position="320"/>
    </location>
</feature>
<protein>
    <recommendedName>
        <fullName evidence="5">Zn(2)-C6 fungal-type domain-containing protein</fullName>
    </recommendedName>
</protein>
<dbReference type="InterPro" id="IPR001138">
    <property type="entry name" value="Zn2Cys6_DnaBD"/>
</dbReference>
<feature type="region of interest" description="Disordered" evidence="2">
    <location>
        <begin position="503"/>
        <end position="523"/>
    </location>
</feature>
<organism evidence="3 4">
    <name type="scientific">Tothia fuscella</name>
    <dbReference type="NCBI Taxonomy" id="1048955"/>
    <lineage>
        <taxon>Eukaryota</taxon>
        <taxon>Fungi</taxon>
        <taxon>Dikarya</taxon>
        <taxon>Ascomycota</taxon>
        <taxon>Pezizomycotina</taxon>
        <taxon>Dothideomycetes</taxon>
        <taxon>Pleosporomycetidae</taxon>
        <taxon>Venturiales</taxon>
        <taxon>Cylindrosympodiaceae</taxon>
        <taxon>Tothia</taxon>
    </lineage>
</organism>
<feature type="compositionally biased region" description="Basic and acidic residues" evidence="2">
    <location>
        <begin position="618"/>
        <end position="631"/>
    </location>
</feature>
<feature type="region of interest" description="Disordered" evidence="2">
    <location>
        <begin position="308"/>
        <end position="346"/>
    </location>
</feature>
<proteinExistence type="predicted"/>
<comment type="caution">
    <text evidence="3">The sequence shown here is derived from an EMBL/GenBank/DDBJ whole genome shotgun (WGS) entry which is preliminary data.</text>
</comment>
<feature type="compositionally biased region" description="Low complexity" evidence="2">
    <location>
        <begin position="34"/>
        <end position="43"/>
    </location>
</feature>
<dbReference type="GO" id="GO:0008270">
    <property type="term" value="F:zinc ion binding"/>
    <property type="evidence" value="ECO:0007669"/>
    <property type="project" value="InterPro"/>
</dbReference>
<evidence type="ECO:0000256" key="1">
    <source>
        <dbReference type="ARBA" id="ARBA00023242"/>
    </source>
</evidence>
<sequence length="638" mass="69860">METNSAGACAVSSDAGVKRKRSPEDDGHAPLAAVPPKTGKTTTVPTTNVHLAINYLARQYNEDLPLISNDDSLPQIIALLQEYHGVLDRHESMACNLGARPLGPILMKRFERFFDGPPKVLKNYGKDGTVITWLDVVEFARNKPEQFALDQRSEGQQVCQFYTKQCRVQITEEDYLLISSGIPQKLIPPQPIVEDEEKELGTLEIVEKNLSSICHAADQVAARTRQLRHRINGRKQAILERRANAPNNIFRGTSPLMRNGTPFPPALRQLPAAFVAVNNTPGHDGHHTEHNRTGASATIRDELMSKFLTHDQRSRRDAERAGVLNGAARRSSSGASSAQPGNHHRASVAPIAPTQHARPKAAYHLAPTSSAPTAIAHVQSVSNTDSSTGLPQMTVPSSGAQSTPDPREREHDGPFKTEMTARMEALKRGDRILPPCDRCRRLHMDCVKNLTACKGCTKKHAKCNWRDVREREVFGPDATKILIPANEVVRHREASTASVGYRPEDEDIVPSHSPINVVPSNGFGGGDNGATARMMAIGAMTTSGSHLPSQHSTPDSDYHSPVHPYSDSQPQQIRVPQHEHDMIRVDSGPSSRGGHLHSHSDKSLARIDSSTLTAPAESHTEKSYGERRDGHQSMVVQT</sequence>
<feature type="region of interest" description="Disordered" evidence="2">
    <location>
        <begin position="1"/>
        <end position="43"/>
    </location>
</feature>
<feature type="compositionally biased region" description="Polar residues" evidence="2">
    <location>
        <begin position="542"/>
        <end position="553"/>
    </location>
</feature>
<dbReference type="OrthoDB" id="5422841at2759"/>
<evidence type="ECO:0000313" key="3">
    <source>
        <dbReference type="EMBL" id="KAF2433644.1"/>
    </source>
</evidence>
<feature type="region of interest" description="Disordered" evidence="2">
    <location>
        <begin position="542"/>
        <end position="638"/>
    </location>
</feature>
<dbReference type="CDD" id="cd00067">
    <property type="entry name" value="GAL4"/>
    <property type="match status" value="1"/>
</dbReference>
<name>A0A9P4NWI8_9PEZI</name>
<feature type="compositionally biased region" description="Low complexity" evidence="2">
    <location>
        <begin position="326"/>
        <end position="338"/>
    </location>
</feature>
<gene>
    <name evidence="3" type="ORF">EJ08DRAFT_61920</name>
</gene>
<dbReference type="Proteomes" id="UP000800235">
    <property type="component" value="Unassembled WGS sequence"/>
</dbReference>
<reference evidence="3" key="1">
    <citation type="journal article" date="2020" name="Stud. Mycol.">
        <title>101 Dothideomycetes genomes: a test case for predicting lifestyles and emergence of pathogens.</title>
        <authorList>
            <person name="Haridas S."/>
            <person name="Albert R."/>
            <person name="Binder M."/>
            <person name="Bloem J."/>
            <person name="Labutti K."/>
            <person name="Salamov A."/>
            <person name="Andreopoulos B."/>
            <person name="Baker S."/>
            <person name="Barry K."/>
            <person name="Bills G."/>
            <person name="Bluhm B."/>
            <person name="Cannon C."/>
            <person name="Castanera R."/>
            <person name="Culley D."/>
            <person name="Daum C."/>
            <person name="Ezra D."/>
            <person name="Gonzalez J."/>
            <person name="Henrissat B."/>
            <person name="Kuo A."/>
            <person name="Liang C."/>
            <person name="Lipzen A."/>
            <person name="Lutzoni F."/>
            <person name="Magnuson J."/>
            <person name="Mondo S."/>
            <person name="Nolan M."/>
            <person name="Ohm R."/>
            <person name="Pangilinan J."/>
            <person name="Park H.-J."/>
            <person name="Ramirez L."/>
            <person name="Alfaro M."/>
            <person name="Sun H."/>
            <person name="Tritt A."/>
            <person name="Yoshinaga Y."/>
            <person name="Zwiers L.-H."/>
            <person name="Turgeon B."/>
            <person name="Goodwin S."/>
            <person name="Spatafora J."/>
            <person name="Crous P."/>
            <person name="Grigoriev I."/>
        </authorList>
    </citation>
    <scope>NUCLEOTIDE SEQUENCE</scope>
    <source>
        <strain evidence="3">CBS 130266</strain>
    </source>
</reference>
<accession>A0A9P4NWI8</accession>
<keyword evidence="4" id="KW-1185">Reference proteome</keyword>
<feature type="region of interest" description="Disordered" evidence="2">
    <location>
        <begin position="380"/>
        <end position="416"/>
    </location>
</feature>
<dbReference type="GO" id="GO:0000981">
    <property type="term" value="F:DNA-binding transcription factor activity, RNA polymerase II-specific"/>
    <property type="evidence" value="ECO:0007669"/>
    <property type="project" value="InterPro"/>
</dbReference>